<reference evidence="5 6" key="1">
    <citation type="journal article" date="2019" name="Int. J. Syst. Evol. Microbiol.">
        <title>The Global Catalogue of Microorganisms (GCM) 10K type strain sequencing project: providing services to taxonomists for standard genome sequencing and annotation.</title>
        <authorList>
            <consortium name="The Broad Institute Genomics Platform"/>
            <consortium name="The Broad Institute Genome Sequencing Center for Infectious Disease"/>
            <person name="Wu L."/>
            <person name="Ma J."/>
        </authorList>
    </citation>
    <scope>NUCLEOTIDE SEQUENCE [LARGE SCALE GENOMIC DNA]</scope>
    <source>
        <strain evidence="5 6">JCM 6486</strain>
    </source>
</reference>
<dbReference type="InterPro" id="IPR008920">
    <property type="entry name" value="TF_FadR/GntR_C"/>
</dbReference>
<accession>A0ABN1M4G5</accession>
<dbReference type="InterPro" id="IPR000524">
    <property type="entry name" value="Tscrpt_reg_HTH_GntR"/>
</dbReference>
<dbReference type="Pfam" id="PF07729">
    <property type="entry name" value="FCD"/>
    <property type="match status" value="1"/>
</dbReference>
<evidence type="ECO:0000256" key="1">
    <source>
        <dbReference type="ARBA" id="ARBA00023015"/>
    </source>
</evidence>
<name>A0ABN1M4G5_9FIRM</name>
<dbReference type="RefSeq" id="WP_346044807.1">
    <property type="nucleotide sequence ID" value="NZ_BAAACP010000008.1"/>
</dbReference>
<feature type="domain" description="HTH gntR-type" evidence="4">
    <location>
        <begin position="8"/>
        <end position="76"/>
    </location>
</feature>
<dbReference type="Gene3D" id="1.20.120.530">
    <property type="entry name" value="GntR ligand-binding domain-like"/>
    <property type="match status" value="1"/>
</dbReference>
<keyword evidence="3" id="KW-0804">Transcription</keyword>
<dbReference type="EMBL" id="BAAACP010000008">
    <property type="protein sequence ID" value="GAA0864159.1"/>
    <property type="molecule type" value="Genomic_DNA"/>
</dbReference>
<evidence type="ECO:0000313" key="6">
    <source>
        <dbReference type="Proteomes" id="UP001400965"/>
    </source>
</evidence>
<evidence type="ECO:0000256" key="3">
    <source>
        <dbReference type="ARBA" id="ARBA00023163"/>
    </source>
</evidence>
<dbReference type="InterPro" id="IPR000485">
    <property type="entry name" value="AsnC-type_HTH_dom"/>
</dbReference>
<comment type="caution">
    <text evidence="5">The sequence shown here is derived from an EMBL/GenBank/DDBJ whole genome shotgun (WGS) entry which is preliminary data.</text>
</comment>
<dbReference type="InterPro" id="IPR011711">
    <property type="entry name" value="GntR_C"/>
</dbReference>
<dbReference type="SUPFAM" id="SSF48008">
    <property type="entry name" value="GntR ligand-binding domain-like"/>
    <property type="match status" value="1"/>
</dbReference>
<dbReference type="CDD" id="cd07377">
    <property type="entry name" value="WHTH_GntR"/>
    <property type="match status" value="1"/>
</dbReference>
<dbReference type="SUPFAM" id="SSF46785">
    <property type="entry name" value="Winged helix' DNA-binding domain"/>
    <property type="match status" value="1"/>
</dbReference>
<dbReference type="PANTHER" id="PTHR43537:SF43">
    <property type="entry name" value="GNTR-FAMILY TRANSCRIPTIONAL REGULATOR"/>
    <property type="match status" value="1"/>
</dbReference>
<dbReference type="PANTHER" id="PTHR43537">
    <property type="entry name" value="TRANSCRIPTIONAL REGULATOR, GNTR FAMILY"/>
    <property type="match status" value="1"/>
</dbReference>
<dbReference type="InterPro" id="IPR036390">
    <property type="entry name" value="WH_DNA-bd_sf"/>
</dbReference>
<dbReference type="Pfam" id="PF00392">
    <property type="entry name" value="GntR"/>
    <property type="match status" value="1"/>
</dbReference>
<dbReference type="PRINTS" id="PR00033">
    <property type="entry name" value="HTHASNC"/>
</dbReference>
<dbReference type="Gene3D" id="1.10.10.10">
    <property type="entry name" value="Winged helix-like DNA-binding domain superfamily/Winged helix DNA-binding domain"/>
    <property type="match status" value="1"/>
</dbReference>
<protein>
    <submittedName>
        <fullName evidence="5">FadR/GntR family transcriptional regulator</fullName>
    </submittedName>
</protein>
<dbReference type="InterPro" id="IPR036388">
    <property type="entry name" value="WH-like_DNA-bd_sf"/>
</dbReference>
<evidence type="ECO:0000256" key="2">
    <source>
        <dbReference type="ARBA" id="ARBA00023125"/>
    </source>
</evidence>
<proteinExistence type="predicted"/>
<dbReference type="SMART" id="SM00345">
    <property type="entry name" value="HTH_GNTR"/>
    <property type="match status" value="1"/>
</dbReference>
<keyword evidence="6" id="KW-1185">Reference proteome</keyword>
<sequence>MFSNITNKKIYQQVINQIQDMILSGKLKKGDKLMSERELSEKMGVSRTSIREAIRVLETMGIIESRQGEGNFICNNIESSLIQPLSMMFILNNGSYEDILELRNMIELEAVKLAAIRGTEEEFEELKMISQNLTNNDKNCDKEGIDKMIHYKIACMSKNFLIKSLYKISLNLLEDFIVNSRQKIVNYYNEEEILNNQHKKICDAIIAREPENAYKYMKEHLDLIKITMDKI</sequence>
<keyword evidence="2" id="KW-0238">DNA-binding</keyword>
<organism evidence="5 6">
    <name type="scientific">Paraclostridium tenue</name>
    <dbReference type="NCBI Taxonomy" id="1737"/>
    <lineage>
        <taxon>Bacteria</taxon>
        <taxon>Bacillati</taxon>
        <taxon>Bacillota</taxon>
        <taxon>Clostridia</taxon>
        <taxon>Peptostreptococcales</taxon>
        <taxon>Peptostreptococcaceae</taxon>
        <taxon>Paraclostridium</taxon>
    </lineage>
</organism>
<evidence type="ECO:0000259" key="4">
    <source>
        <dbReference type="PROSITE" id="PS50949"/>
    </source>
</evidence>
<dbReference type="PRINTS" id="PR00035">
    <property type="entry name" value="HTHGNTR"/>
</dbReference>
<evidence type="ECO:0000313" key="5">
    <source>
        <dbReference type="EMBL" id="GAA0864159.1"/>
    </source>
</evidence>
<keyword evidence="1" id="KW-0805">Transcription regulation</keyword>
<dbReference type="SMART" id="SM00895">
    <property type="entry name" value="FCD"/>
    <property type="match status" value="1"/>
</dbReference>
<gene>
    <name evidence="5" type="ORF">GCM10008917_16530</name>
</gene>
<dbReference type="Proteomes" id="UP001400965">
    <property type="component" value="Unassembled WGS sequence"/>
</dbReference>
<dbReference type="PROSITE" id="PS50949">
    <property type="entry name" value="HTH_GNTR"/>
    <property type="match status" value="1"/>
</dbReference>